<comment type="caution">
    <text evidence="1">The sequence shown here is derived from an EMBL/GenBank/DDBJ whole genome shotgun (WGS) entry which is preliminary data.</text>
</comment>
<evidence type="ECO:0000313" key="1">
    <source>
        <dbReference type="EMBL" id="KMQ64463.1"/>
    </source>
</evidence>
<dbReference type="Proteomes" id="UP000036261">
    <property type="component" value="Unassembled WGS sequence"/>
</dbReference>
<dbReference type="EMBL" id="LFND01000003">
    <property type="protein sequence ID" value="KMQ64463.1"/>
    <property type="molecule type" value="Genomic_DNA"/>
</dbReference>
<accession>A0A0J7IDC6</accession>
<dbReference type="STRING" id="558151.ACM46_09320"/>
<keyword evidence="2" id="KW-1185">Reference proteome</keyword>
<dbReference type="AlphaFoldDB" id="A0A0J7IDC6"/>
<name>A0A0J7IDC6_9FLAO</name>
<dbReference type="PATRIC" id="fig|558151.6.peg.1954"/>
<reference evidence="1 2" key="1">
    <citation type="journal article" date="2013" name="Int. J. Syst. Evol. Microbiol.">
        <title>Chryseobacterium angstadtii sp. nov., isolated from a newt tank.</title>
        <authorList>
            <person name="Kirk K.E."/>
            <person name="Hoffman J.A."/>
            <person name="Smith K.A."/>
            <person name="Strahan B.L."/>
            <person name="Failor K.C."/>
            <person name="Krebs J.E."/>
            <person name="Gale A.N."/>
            <person name="Do T.D."/>
            <person name="Sontag T.C."/>
            <person name="Batties A.M."/>
            <person name="Mistiszyn K."/>
            <person name="Newman J.D."/>
        </authorList>
    </citation>
    <scope>NUCLEOTIDE SEQUENCE [LARGE SCALE GENOMIC DNA]</scope>
    <source>
        <strain evidence="1 2">KM</strain>
    </source>
</reference>
<proteinExistence type="predicted"/>
<protein>
    <submittedName>
        <fullName evidence="1">Uncharacterized protein</fullName>
    </submittedName>
</protein>
<organism evidence="1 2">
    <name type="scientific">Chryseobacterium angstadtii</name>
    <dbReference type="NCBI Taxonomy" id="558151"/>
    <lineage>
        <taxon>Bacteria</taxon>
        <taxon>Pseudomonadati</taxon>
        <taxon>Bacteroidota</taxon>
        <taxon>Flavobacteriia</taxon>
        <taxon>Flavobacteriales</taxon>
        <taxon>Weeksellaceae</taxon>
        <taxon>Chryseobacterium group</taxon>
        <taxon>Chryseobacterium</taxon>
    </lineage>
</organism>
<sequence>MIILKTKRNNMHKQKNYYQIEPTIDSKIIGKSELALSVEITNKQFLAFRKDKLVYVDNYFEQTEPYKDFPKNITGKMYQRKKSPIDIMQVMPMCLGIPFIISGKVKEILENLNIKKSEYHLEDLSIDGSSEPFYFLFIPMLKNSETIDYSKSVFYSTLQDRFAVFDTYEKYLTEKNNRFKVKNLFLSKALESQDIISVQAAGPFFSERIIDAFKENHVIGYDIIKGGDFKVDLKFS</sequence>
<evidence type="ECO:0000313" key="2">
    <source>
        <dbReference type="Proteomes" id="UP000036261"/>
    </source>
</evidence>
<gene>
    <name evidence="1" type="ORF">ACM46_09320</name>
</gene>